<dbReference type="InterPro" id="IPR009537">
    <property type="entry name" value="DUF1156"/>
</dbReference>
<dbReference type="STRING" id="227598.APY94_00210"/>
<keyword evidence="3" id="KW-1185">Reference proteome</keyword>
<dbReference type="EMBL" id="LLYW01000001">
    <property type="protein sequence ID" value="KUH34832.1"/>
    <property type="molecule type" value="Genomic_DNA"/>
</dbReference>
<dbReference type="SUPFAM" id="SSF53335">
    <property type="entry name" value="S-adenosyl-L-methionine-dependent methyltransferases"/>
    <property type="match status" value="1"/>
</dbReference>
<organism evidence="2 3">
    <name type="scientific">Thermococcus celericrescens</name>
    <dbReference type="NCBI Taxonomy" id="227598"/>
    <lineage>
        <taxon>Archaea</taxon>
        <taxon>Methanobacteriati</taxon>
        <taxon>Methanobacteriota</taxon>
        <taxon>Thermococci</taxon>
        <taxon>Thermococcales</taxon>
        <taxon>Thermococcaceae</taxon>
        <taxon>Thermococcus</taxon>
    </lineage>
</organism>
<dbReference type="Proteomes" id="UP000053462">
    <property type="component" value="Unassembled WGS sequence"/>
</dbReference>
<dbReference type="AlphaFoldDB" id="A0A100XZX6"/>
<dbReference type="RefSeq" id="WP_058937732.1">
    <property type="nucleotide sequence ID" value="NZ_LLYW01000001.1"/>
</dbReference>
<accession>A0A100XZX6</accession>
<comment type="caution">
    <text evidence="2">The sequence shown here is derived from an EMBL/GenBank/DDBJ whole genome shotgun (WGS) entry which is preliminary data.</text>
</comment>
<sequence>MERRFIESPRFPIWEVNLKSSKEKGPARPPYWEMVFYWTRKPLIGARAVIAGALLPEDIDENRFKTMIGLNENTPHRVNPKIPPEWEKYFRGKKLLDPFAGFGSIPLEGLRLGLDVTAVELLPTTYVFLKAVLDYPKKFGKPLVKDVERWGNWITEQLKNDPEIRELYDEDVAVYIGTWEVKCPHCGRWTPAIGNYWLARVKDGKGYKRLAYMKPERNGDEVEIRVVDLNEILGDVSKAKVDTKAGEITFEGEAYVRKVEEAIRAGRLKEDDVRISGNRVVFRVPEANISNQQKQLRCLLCGNAIKYADENGRHYTERKKGMPNEFYVKFALRKYHEGDERFTRQRLLVKVKVKGRDLIFEPATKEDNEKLWKAKEKVREMLERRDPDVPTEKMQPYGGATLGDIYKVFISWNNLFNPRQLLTLIKIVRLIREAGKKVEEEKLKEGWDEERAFEYAEAVATYLSIGLGRYADYTNVCTLVDAGNPWGIKLSHTLSNRGISMQFTWGDNSPISRVTRISGIIQDTYTLTKAITNVVRALDYLTSALAPSTQKTLTDFTGNSIKVLQGDATSLNLGEKFDVIVTDPPYADDVAYTELSDFYYVWLKRALSDSDERKLIPRFHRTAFFKKIGPKWVEIKAQWQEFAKKEISMYPARFGNKSGKEAKEIAQQHFENLFSQAFVAMMEHLKDDGLLVTYYAHTDPESWANLIEAGWRRAKLQITRAIPVNTESATSIVSRGKLSLDTSIVAVWRKTGGERKQVQISVLRGEMEWKAKDSAREFIKYGYAGLDLLYGVMAAVLEEVTKYGEVLSPKGPIPTKELLNDYVYPATIRGIIEAIAEIEEGQTVTSNEAVFYTAYKVLFGNKSLKPNDIILLNLATFTDSNGLIKEGVLKQKGSASKKEFTLYSVDLLGKKALDAKEFQKFLYEKGINPLEPEPRNAIDVLQLLEYYALLGKSRLEEVIEKLRRKWSAEVEEALAIARLVSEYYTAVYGQLLAPLGGKIKADERTIEKELEKDGHFEVLLMRRLVRSIGGEGL</sequence>
<feature type="domain" description="DUF1156" evidence="1">
    <location>
        <begin position="11"/>
        <end position="58"/>
    </location>
</feature>
<evidence type="ECO:0000259" key="1">
    <source>
        <dbReference type="Pfam" id="PF06634"/>
    </source>
</evidence>
<proteinExistence type="predicted"/>
<dbReference type="GO" id="GO:0003676">
    <property type="term" value="F:nucleic acid binding"/>
    <property type="evidence" value="ECO:0007669"/>
    <property type="project" value="InterPro"/>
</dbReference>
<evidence type="ECO:0000313" key="2">
    <source>
        <dbReference type="EMBL" id="KUH34832.1"/>
    </source>
</evidence>
<dbReference type="PIRSF" id="PIRSF009427">
    <property type="entry name" value="UCP009427_DNAmts"/>
    <property type="match status" value="1"/>
</dbReference>
<name>A0A100XZX6_9EURY</name>
<dbReference type="GO" id="GO:0032259">
    <property type="term" value="P:methylation"/>
    <property type="evidence" value="ECO:0007669"/>
    <property type="project" value="InterPro"/>
</dbReference>
<reference evidence="2 3" key="1">
    <citation type="submission" date="2015-10" db="EMBL/GenBank/DDBJ databases">
        <title>Draft genome sequence of Thermococcus celericrescens strain DSM 17994.</title>
        <authorList>
            <person name="Hong S.-J."/>
            <person name="Park C.-E."/>
            <person name="Shin J.-H."/>
        </authorList>
    </citation>
    <scope>NUCLEOTIDE SEQUENCE [LARGE SCALE GENOMIC DNA]</scope>
    <source>
        <strain evidence="2 3">DSM 17994</strain>
    </source>
</reference>
<dbReference type="InterPro" id="IPR002052">
    <property type="entry name" value="DNA_methylase_N6_adenine_CS"/>
</dbReference>
<evidence type="ECO:0000313" key="3">
    <source>
        <dbReference type="Proteomes" id="UP000053462"/>
    </source>
</evidence>
<dbReference type="InterPro" id="IPR029063">
    <property type="entry name" value="SAM-dependent_MTases_sf"/>
</dbReference>
<gene>
    <name evidence="2" type="ORF">APY94_00210</name>
</gene>
<dbReference type="Pfam" id="PF06634">
    <property type="entry name" value="DUF1156"/>
    <property type="match status" value="1"/>
</dbReference>
<dbReference type="GO" id="GO:0008168">
    <property type="term" value="F:methyltransferase activity"/>
    <property type="evidence" value="ECO:0007669"/>
    <property type="project" value="InterPro"/>
</dbReference>
<dbReference type="PROSITE" id="PS00092">
    <property type="entry name" value="N6_MTASE"/>
    <property type="match status" value="1"/>
</dbReference>
<dbReference type="OrthoDB" id="93530at2157"/>
<protein>
    <recommendedName>
        <fullName evidence="1">DUF1156 domain-containing protein</fullName>
    </recommendedName>
</protein>
<dbReference type="InterPro" id="IPR014455">
    <property type="entry name" value="N6_adenine_Mtase_MK1259"/>
</dbReference>
<dbReference type="Gene3D" id="3.40.50.150">
    <property type="entry name" value="Vaccinia Virus protein VP39"/>
    <property type="match status" value="1"/>
</dbReference>